<name>A0AAV3PNB2_LITER</name>
<proteinExistence type="predicted"/>
<dbReference type="Proteomes" id="UP001454036">
    <property type="component" value="Unassembled WGS sequence"/>
</dbReference>
<comment type="caution">
    <text evidence="1">The sequence shown here is derived from an EMBL/GenBank/DDBJ whole genome shotgun (WGS) entry which is preliminary data.</text>
</comment>
<accession>A0AAV3PNB2</accession>
<gene>
    <name evidence="1" type="ORF">LIER_43192</name>
</gene>
<evidence type="ECO:0000313" key="1">
    <source>
        <dbReference type="EMBL" id="GAA0152671.1"/>
    </source>
</evidence>
<dbReference type="AlphaFoldDB" id="A0AAV3PNB2"/>
<sequence length="79" mass="9103">MGYHVMDTRWLCGRGYCAQLPNVPAYCDPWMDDRMDMGEERSDMVHGGGTDDRTRRLLQVQRKYTTLLQQESHNGGHAS</sequence>
<dbReference type="EMBL" id="BAABME010033365">
    <property type="protein sequence ID" value="GAA0152671.1"/>
    <property type="molecule type" value="Genomic_DNA"/>
</dbReference>
<evidence type="ECO:0000313" key="2">
    <source>
        <dbReference type="Proteomes" id="UP001454036"/>
    </source>
</evidence>
<keyword evidence="2" id="KW-1185">Reference proteome</keyword>
<reference evidence="1 2" key="1">
    <citation type="submission" date="2024-01" db="EMBL/GenBank/DDBJ databases">
        <title>The complete chloroplast genome sequence of Lithospermum erythrorhizon: insights into the phylogenetic relationship among Boraginaceae species and the maternal lineages of purple gromwells.</title>
        <authorList>
            <person name="Okada T."/>
            <person name="Watanabe K."/>
        </authorList>
    </citation>
    <scope>NUCLEOTIDE SEQUENCE [LARGE SCALE GENOMIC DNA]</scope>
</reference>
<protein>
    <submittedName>
        <fullName evidence="1">Uncharacterized protein</fullName>
    </submittedName>
</protein>
<organism evidence="1 2">
    <name type="scientific">Lithospermum erythrorhizon</name>
    <name type="common">Purple gromwell</name>
    <name type="synonym">Lithospermum officinale var. erythrorhizon</name>
    <dbReference type="NCBI Taxonomy" id="34254"/>
    <lineage>
        <taxon>Eukaryota</taxon>
        <taxon>Viridiplantae</taxon>
        <taxon>Streptophyta</taxon>
        <taxon>Embryophyta</taxon>
        <taxon>Tracheophyta</taxon>
        <taxon>Spermatophyta</taxon>
        <taxon>Magnoliopsida</taxon>
        <taxon>eudicotyledons</taxon>
        <taxon>Gunneridae</taxon>
        <taxon>Pentapetalae</taxon>
        <taxon>asterids</taxon>
        <taxon>lamiids</taxon>
        <taxon>Boraginales</taxon>
        <taxon>Boraginaceae</taxon>
        <taxon>Boraginoideae</taxon>
        <taxon>Lithospermeae</taxon>
        <taxon>Lithospermum</taxon>
    </lineage>
</organism>